<keyword evidence="3" id="KW-1185">Reference proteome</keyword>
<dbReference type="OrthoDB" id="39714at2157"/>
<dbReference type="Pfam" id="PF18765">
    <property type="entry name" value="Polbeta"/>
    <property type="match status" value="1"/>
</dbReference>
<evidence type="ECO:0000259" key="1">
    <source>
        <dbReference type="Pfam" id="PF18765"/>
    </source>
</evidence>
<dbReference type="EMBL" id="CP045484">
    <property type="protein sequence ID" value="QGR17482.1"/>
    <property type="molecule type" value="Genomic_DNA"/>
</dbReference>
<proteinExistence type="predicted"/>
<feature type="domain" description="Polymerase beta nucleotidyltransferase" evidence="1">
    <location>
        <begin position="30"/>
        <end position="92"/>
    </location>
</feature>
<dbReference type="InterPro" id="IPR041633">
    <property type="entry name" value="Polbeta"/>
</dbReference>
<dbReference type="GO" id="GO:0016740">
    <property type="term" value="F:transferase activity"/>
    <property type="evidence" value="ECO:0007669"/>
    <property type="project" value="UniProtKB-KW"/>
</dbReference>
<dbReference type="SUPFAM" id="SSF81301">
    <property type="entry name" value="Nucleotidyltransferase"/>
    <property type="match status" value="1"/>
</dbReference>
<dbReference type="PANTHER" id="PTHR37030:SF3">
    <property type="entry name" value="POLYMERASE NUCLEOTIDYL TRANSFERASE DOMAIN-CONTAINING PROTEIN"/>
    <property type="match status" value="1"/>
</dbReference>
<dbReference type="Proteomes" id="UP000427373">
    <property type="component" value="Chromosome"/>
</dbReference>
<name>A0A650CI51_SULOH</name>
<organism evidence="2 3">
    <name type="scientific">Sulfurisphaera ohwakuensis</name>
    <dbReference type="NCBI Taxonomy" id="69656"/>
    <lineage>
        <taxon>Archaea</taxon>
        <taxon>Thermoproteota</taxon>
        <taxon>Thermoprotei</taxon>
        <taxon>Sulfolobales</taxon>
        <taxon>Sulfolobaceae</taxon>
        <taxon>Sulfurisphaera</taxon>
    </lineage>
</organism>
<dbReference type="AlphaFoldDB" id="A0A650CI51"/>
<dbReference type="PANTHER" id="PTHR37030">
    <property type="entry name" value="NUCLEOTIDYLTRANSFERASE"/>
    <property type="match status" value="1"/>
</dbReference>
<evidence type="ECO:0000313" key="2">
    <source>
        <dbReference type="EMBL" id="QGR17482.1"/>
    </source>
</evidence>
<reference evidence="2 3" key="1">
    <citation type="submission" date="2019-10" db="EMBL/GenBank/DDBJ databases">
        <title>Genome Sequences from Six Type Strain Members of the Archaeal Family Sulfolobaceae: Acidianus ambivalens, Acidianus infernus, Metallosphaera prunae, Stygiolobus azoricus, Sulfolobus metallicus, and Sulfurisphaera ohwakuensis.</title>
        <authorList>
            <person name="Counts J.A."/>
            <person name="Kelly R.M."/>
        </authorList>
    </citation>
    <scope>NUCLEOTIDE SEQUENCE [LARGE SCALE GENOMIC DNA]</scope>
    <source>
        <strain evidence="2 3">TA-1</strain>
    </source>
</reference>
<dbReference type="Gene3D" id="3.30.460.10">
    <property type="entry name" value="Beta Polymerase, domain 2"/>
    <property type="match status" value="1"/>
</dbReference>
<accession>A0A650CI51</accession>
<keyword evidence="2" id="KW-0808">Transferase</keyword>
<dbReference type="KEGG" id="soh:D1869_09990"/>
<dbReference type="CDD" id="cd05403">
    <property type="entry name" value="NT_KNTase_like"/>
    <property type="match status" value="1"/>
</dbReference>
<protein>
    <submittedName>
        <fullName evidence="2">Nucleotidyltransferase domain-containing protein</fullName>
    </submittedName>
</protein>
<sequence>MGGEVVWGLDYIKYLESNWRKIAEGVKLAAEKLGRVDKVIVFGSVIKGKITGSSDLDIAVFYDEELTDKEKIRRALEILNGVDEEIAVINIQVLMKKEEDFFLKLVKEYVEV</sequence>
<evidence type="ECO:0000313" key="3">
    <source>
        <dbReference type="Proteomes" id="UP000427373"/>
    </source>
</evidence>
<gene>
    <name evidence="2" type="ORF">D1869_09990</name>
</gene>
<dbReference type="InterPro" id="IPR043519">
    <property type="entry name" value="NT_sf"/>
</dbReference>